<keyword evidence="2" id="KW-0560">Oxidoreductase</keyword>
<name>A0AAE3ZHS9_9ACTN</name>
<dbReference type="PRINTS" id="PR00081">
    <property type="entry name" value="GDHRDH"/>
</dbReference>
<evidence type="ECO:0000313" key="3">
    <source>
        <dbReference type="EMBL" id="MDR7303920.1"/>
    </source>
</evidence>
<comment type="caution">
    <text evidence="3">The sequence shown here is derived from an EMBL/GenBank/DDBJ whole genome shotgun (WGS) entry which is preliminary data.</text>
</comment>
<dbReference type="Pfam" id="PF13561">
    <property type="entry name" value="adh_short_C2"/>
    <property type="match status" value="1"/>
</dbReference>
<dbReference type="CDD" id="cd05233">
    <property type="entry name" value="SDR_c"/>
    <property type="match status" value="1"/>
</dbReference>
<dbReference type="PANTHER" id="PTHR24321:SF8">
    <property type="entry name" value="ESTRADIOL 17-BETA-DEHYDROGENASE 8-RELATED"/>
    <property type="match status" value="1"/>
</dbReference>
<sequence>MADTSTSGSIMVTGAARGIGAAIAERFARSGFTVFGLDRDAEAIERSARSWPGPGSHTAVEADVVDESAVTAACARAAAVPGGLRAFIGNAGHHESGPSFDYSLESWRKMLDVHLTGCFVGARQAASAMSNGGSIIVLSSINGHVGFPGRAAYGAAKAGVAGLVRSLASEWAPDGVRVNGIAPGSIETPLSSKAIRRGVINSDSFLNRIPMNRFGKPEEVAELAYFLGTPLSSYITGVVVPIDGGWLAQGIAADS</sequence>
<evidence type="ECO:0000313" key="4">
    <source>
        <dbReference type="Proteomes" id="UP001180845"/>
    </source>
</evidence>
<evidence type="ECO:0000256" key="2">
    <source>
        <dbReference type="ARBA" id="ARBA00023002"/>
    </source>
</evidence>
<dbReference type="GO" id="GO:0016491">
    <property type="term" value="F:oxidoreductase activity"/>
    <property type="evidence" value="ECO:0007669"/>
    <property type="project" value="UniProtKB-KW"/>
</dbReference>
<dbReference type="InterPro" id="IPR002347">
    <property type="entry name" value="SDR_fam"/>
</dbReference>
<dbReference type="Gene3D" id="3.40.50.720">
    <property type="entry name" value="NAD(P)-binding Rossmann-like Domain"/>
    <property type="match status" value="1"/>
</dbReference>
<reference evidence="3" key="1">
    <citation type="submission" date="2023-07" db="EMBL/GenBank/DDBJ databases">
        <title>Sequencing the genomes of 1000 actinobacteria strains.</title>
        <authorList>
            <person name="Klenk H.-P."/>
        </authorList>
    </citation>
    <scope>NUCLEOTIDE SEQUENCE</scope>
    <source>
        <strain evidence="3">DSM 45977</strain>
    </source>
</reference>
<accession>A0AAE3ZHS9</accession>
<dbReference type="EMBL" id="JAVDXW010000001">
    <property type="protein sequence ID" value="MDR7303920.1"/>
    <property type="molecule type" value="Genomic_DNA"/>
</dbReference>
<dbReference type="InterPro" id="IPR036291">
    <property type="entry name" value="NAD(P)-bd_dom_sf"/>
</dbReference>
<gene>
    <name evidence="3" type="ORF">JOF55_004101</name>
</gene>
<dbReference type="AlphaFoldDB" id="A0AAE3ZHS9"/>
<proteinExistence type="inferred from homology"/>
<protein>
    <submittedName>
        <fullName evidence="3">NAD(P)-dependent dehydrogenase (Short-subunit alcohol dehydrogenase family)</fullName>
    </submittedName>
</protein>
<dbReference type="PANTHER" id="PTHR24321">
    <property type="entry name" value="DEHYDROGENASES, SHORT CHAIN"/>
    <property type="match status" value="1"/>
</dbReference>
<dbReference type="FunFam" id="3.40.50.720:FF:000084">
    <property type="entry name" value="Short-chain dehydrogenase reductase"/>
    <property type="match status" value="1"/>
</dbReference>
<dbReference type="PRINTS" id="PR00080">
    <property type="entry name" value="SDRFAMILY"/>
</dbReference>
<dbReference type="PROSITE" id="PS00061">
    <property type="entry name" value="ADH_SHORT"/>
    <property type="match status" value="1"/>
</dbReference>
<dbReference type="Proteomes" id="UP001180845">
    <property type="component" value="Unassembled WGS sequence"/>
</dbReference>
<evidence type="ECO:0000256" key="1">
    <source>
        <dbReference type="ARBA" id="ARBA00006484"/>
    </source>
</evidence>
<organism evidence="3 4">
    <name type="scientific">Haloactinomyces albus</name>
    <dbReference type="NCBI Taxonomy" id="1352928"/>
    <lineage>
        <taxon>Bacteria</taxon>
        <taxon>Bacillati</taxon>
        <taxon>Actinomycetota</taxon>
        <taxon>Actinomycetes</taxon>
        <taxon>Actinopolysporales</taxon>
        <taxon>Actinopolysporaceae</taxon>
        <taxon>Haloactinomyces</taxon>
    </lineage>
</organism>
<dbReference type="RefSeq" id="WP_310276785.1">
    <property type="nucleotide sequence ID" value="NZ_JAVDXW010000001.1"/>
</dbReference>
<comment type="similarity">
    <text evidence="1">Belongs to the short-chain dehydrogenases/reductases (SDR) family.</text>
</comment>
<dbReference type="InterPro" id="IPR020904">
    <property type="entry name" value="Sc_DH/Rdtase_CS"/>
</dbReference>
<keyword evidence="4" id="KW-1185">Reference proteome</keyword>
<dbReference type="SUPFAM" id="SSF51735">
    <property type="entry name" value="NAD(P)-binding Rossmann-fold domains"/>
    <property type="match status" value="1"/>
</dbReference>